<dbReference type="STRING" id="1805029.AUK42_04450"/>
<proteinExistence type="predicted"/>
<dbReference type="GO" id="GO:0003677">
    <property type="term" value="F:DNA binding"/>
    <property type="evidence" value="ECO:0007669"/>
    <property type="project" value="InterPro"/>
</dbReference>
<comment type="caution">
    <text evidence="2">The sequence shown here is derived from an EMBL/GenBank/DDBJ whole genome shotgun (WGS) entry which is preliminary data.</text>
</comment>
<dbReference type="Pfam" id="PF04986">
    <property type="entry name" value="Y2_Tnp"/>
    <property type="match status" value="1"/>
</dbReference>
<dbReference type="InterPro" id="IPR007069">
    <property type="entry name" value="Transposase_32"/>
</dbReference>
<dbReference type="GO" id="GO:0004803">
    <property type="term" value="F:transposase activity"/>
    <property type="evidence" value="ECO:0007669"/>
    <property type="project" value="InterPro"/>
</dbReference>
<reference evidence="2 3" key="1">
    <citation type="journal article" date="2016" name="Environ. Microbiol.">
        <title>Genomic resolution of a cold subsurface aquifer community provides metabolic insights for novel microbes adapted to high CO concentrations.</title>
        <authorList>
            <person name="Probst A.J."/>
            <person name="Castelle C.J."/>
            <person name="Singh A."/>
            <person name="Brown C.T."/>
            <person name="Anantharaman K."/>
            <person name="Sharon I."/>
            <person name="Hug L.A."/>
            <person name="Burstein D."/>
            <person name="Emerson J.B."/>
            <person name="Thomas B.C."/>
            <person name="Banfield J.F."/>
        </authorList>
    </citation>
    <scope>NUCLEOTIDE SEQUENCE [LARGE SCALE GENOMIC DNA]</scope>
    <source>
        <strain evidence="2">CG2_30_33_13</strain>
    </source>
</reference>
<evidence type="ECO:0000313" key="2">
    <source>
        <dbReference type="EMBL" id="OIP70132.1"/>
    </source>
</evidence>
<dbReference type="AlphaFoldDB" id="A0A1J5GCW6"/>
<dbReference type="GO" id="GO:0006313">
    <property type="term" value="P:DNA transposition"/>
    <property type="evidence" value="ECO:0007669"/>
    <property type="project" value="InterPro"/>
</dbReference>
<organism evidence="2 3">
    <name type="scientific">Candidatus Infernicultor aquiphilus</name>
    <dbReference type="NCBI Taxonomy" id="1805029"/>
    <lineage>
        <taxon>Bacteria</taxon>
        <taxon>Pseudomonadati</taxon>
        <taxon>Atribacterota</taxon>
        <taxon>Candidatus Phoenicimicrobiia</taxon>
        <taxon>Candidatus Pheonicimicrobiales</taxon>
        <taxon>Candidatus Phoenicimicrobiaceae</taxon>
        <taxon>Candidatus Infernicultor</taxon>
    </lineage>
</organism>
<dbReference type="Proteomes" id="UP000182763">
    <property type="component" value="Unassembled WGS sequence"/>
</dbReference>
<sequence>MLRENVKVPKIKEEIDKCWREYPHGLVAYLEKGDIPKGGKGLARYLAKYVVSPPISLRRIIKYDGKKARYWYNDHTTGRRIEEEVDALTFIGRMVQHILPKGFQRIRYYGLHVTCRASRIRKELKDLLEFTYEPVAGTYQVMGSSYRNRIKKSFGIDPLLCPKCGDEMEFEGIWHPKYGWIVDNFDSFFVDEPEIGGRDGERGPVGSAVWSTESVVQL</sequence>
<gene>
    <name evidence="2" type="ORF">AUK42_04450</name>
</gene>
<evidence type="ECO:0000259" key="1">
    <source>
        <dbReference type="Pfam" id="PF04986"/>
    </source>
</evidence>
<feature type="domain" description="Transposase IS801/IS1294" evidence="1">
    <location>
        <begin position="37"/>
        <end position="116"/>
    </location>
</feature>
<name>A0A1J5GCW6_9BACT</name>
<dbReference type="EMBL" id="MNYY01000089">
    <property type="protein sequence ID" value="OIP70132.1"/>
    <property type="molecule type" value="Genomic_DNA"/>
</dbReference>
<protein>
    <recommendedName>
        <fullName evidence="1">Transposase IS801/IS1294 domain-containing protein</fullName>
    </recommendedName>
</protein>
<evidence type="ECO:0000313" key="3">
    <source>
        <dbReference type="Proteomes" id="UP000182763"/>
    </source>
</evidence>
<accession>A0A1J5GCW6</accession>